<evidence type="ECO:0000313" key="3">
    <source>
        <dbReference type="Proteomes" id="UP001302602"/>
    </source>
</evidence>
<name>A0AAN6Z4A4_9PEZI</name>
<dbReference type="RefSeq" id="XP_062648876.1">
    <property type="nucleotide sequence ID" value="XM_062786933.1"/>
</dbReference>
<dbReference type="EMBL" id="MU853226">
    <property type="protein sequence ID" value="KAK4125105.1"/>
    <property type="molecule type" value="Genomic_DNA"/>
</dbReference>
<dbReference type="AlphaFoldDB" id="A0AAN6Z4A4"/>
<keyword evidence="3" id="KW-1185">Reference proteome</keyword>
<gene>
    <name evidence="2" type="ORF">N657DRAFT_353021</name>
</gene>
<evidence type="ECO:0000313" key="2">
    <source>
        <dbReference type="EMBL" id="KAK4125105.1"/>
    </source>
</evidence>
<dbReference type="GeneID" id="87823703"/>
<dbReference type="Proteomes" id="UP001302602">
    <property type="component" value="Unassembled WGS sequence"/>
</dbReference>
<feature type="region of interest" description="Disordered" evidence="1">
    <location>
        <begin position="13"/>
        <end position="34"/>
    </location>
</feature>
<protein>
    <submittedName>
        <fullName evidence="2">Uncharacterized protein</fullName>
    </submittedName>
</protein>
<sequence>MCLRASLTSVALGKGPRKGMRWSGRAHDPRAPTLPFSSPSRSGVFVARVHLHQAPKATPYPRTLCWSKKFGGCQYPFRTVYGSVCVPMQSKGLGSLNISSLTQCLRLQRKETVHDFHVRNTPDIARIGSRIQTTQTQPALTLKLEYTEAPRRLTSLSDRLGIAISRLGILPVCLGLINDCTRCAAKATLAGPLV</sequence>
<evidence type="ECO:0000256" key="1">
    <source>
        <dbReference type="SAM" id="MobiDB-lite"/>
    </source>
</evidence>
<reference evidence="2" key="1">
    <citation type="journal article" date="2023" name="Mol. Phylogenet. Evol.">
        <title>Genome-scale phylogeny and comparative genomics of the fungal order Sordariales.</title>
        <authorList>
            <person name="Hensen N."/>
            <person name="Bonometti L."/>
            <person name="Westerberg I."/>
            <person name="Brannstrom I.O."/>
            <person name="Guillou S."/>
            <person name="Cros-Aarteil S."/>
            <person name="Calhoun S."/>
            <person name="Haridas S."/>
            <person name="Kuo A."/>
            <person name="Mondo S."/>
            <person name="Pangilinan J."/>
            <person name="Riley R."/>
            <person name="LaButti K."/>
            <person name="Andreopoulos B."/>
            <person name="Lipzen A."/>
            <person name="Chen C."/>
            <person name="Yan M."/>
            <person name="Daum C."/>
            <person name="Ng V."/>
            <person name="Clum A."/>
            <person name="Steindorff A."/>
            <person name="Ohm R.A."/>
            <person name="Martin F."/>
            <person name="Silar P."/>
            <person name="Natvig D.O."/>
            <person name="Lalanne C."/>
            <person name="Gautier V."/>
            <person name="Ament-Velasquez S.L."/>
            <person name="Kruys A."/>
            <person name="Hutchinson M.I."/>
            <person name="Powell A.J."/>
            <person name="Barry K."/>
            <person name="Miller A.N."/>
            <person name="Grigoriev I.V."/>
            <person name="Debuchy R."/>
            <person name="Gladieux P."/>
            <person name="Hiltunen Thoren M."/>
            <person name="Johannesson H."/>
        </authorList>
    </citation>
    <scope>NUCLEOTIDE SEQUENCE</scope>
    <source>
        <strain evidence="2">CBS 731.68</strain>
    </source>
</reference>
<organism evidence="2 3">
    <name type="scientific">Parathielavia appendiculata</name>
    <dbReference type="NCBI Taxonomy" id="2587402"/>
    <lineage>
        <taxon>Eukaryota</taxon>
        <taxon>Fungi</taxon>
        <taxon>Dikarya</taxon>
        <taxon>Ascomycota</taxon>
        <taxon>Pezizomycotina</taxon>
        <taxon>Sordariomycetes</taxon>
        <taxon>Sordariomycetidae</taxon>
        <taxon>Sordariales</taxon>
        <taxon>Chaetomiaceae</taxon>
        <taxon>Parathielavia</taxon>
    </lineage>
</organism>
<proteinExistence type="predicted"/>
<reference evidence="2" key="2">
    <citation type="submission" date="2023-05" db="EMBL/GenBank/DDBJ databases">
        <authorList>
            <consortium name="Lawrence Berkeley National Laboratory"/>
            <person name="Steindorff A."/>
            <person name="Hensen N."/>
            <person name="Bonometti L."/>
            <person name="Westerberg I."/>
            <person name="Brannstrom I.O."/>
            <person name="Guillou S."/>
            <person name="Cros-Aarteil S."/>
            <person name="Calhoun S."/>
            <person name="Haridas S."/>
            <person name="Kuo A."/>
            <person name="Mondo S."/>
            <person name="Pangilinan J."/>
            <person name="Riley R."/>
            <person name="Labutti K."/>
            <person name="Andreopoulos B."/>
            <person name="Lipzen A."/>
            <person name="Chen C."/>
            <person name="Yanf M."/>
            <person name="Daum C."/>
            <person name="Ng V."/>
            <person name="Clum A."/>
            <person name="Ohm R."/>
            <person name="Martin F."/>
            <person name="Silar P."/>
            <person name="Natvig D."/>
            <person name="Lalanne C."/>
            <person name="Gautier V."/>
            <person name="Ament-Velasquez S.L."/>
            <person name="Kruys A."/>
            <person name="Hutchinson M.I."/>
            <person name="Powell A.J."/>
            <person name="Barry K."/>
            <person name="Miller A.N."/>
            <person name="Grigoriev I.V."/>
            <person name="Debuchy R."/>
            <person name="Gladieux P."/>
            <person name="Thoren M.H."/>
            <person name="Johannesson H."/>
        </authorList>
    </citation>
    <scope>NUCLEOTIDE SEQUENCE</scope>
    <source>
        <strain evidence="2">CBS 731.68</strain>
    </source>
</reference>
<comment type="caution">
    <text evidence="2">The sequence shown here is derived from an EMBL/GenBank/DDBJ whole genome shotgun (WGS) entry which is preliminary data.</text>
</comment>
<accession>A0AAN6Z4A4</accession>